<feature type="compositionally biased region" description="Polar residues" evidence="3">
    <location>
        <begin position="928"/>
        <end position="937"/>
    </location>
</feature>
<feature type="compositionally biased region" description="Basic and acidic residues" evidence="3">
    <location>
        <begin position="1"/>
        <end position="18"/>
    </location>
</feature>
<feature type="domain" description="Ig-like" evidence="4">
    <location>
        <begin position="1602"/>
        <end position="1717"/>
    </location>
</feature>
<name>A0AAE9F6W7_CAEBR</name>
<dbReference type="InterPro" id="IPR003599">
    <property type="entry name" value="Ig_sub"/>
</dbReference>
<feature type="compositionally biased region" description="Polar residues" evidence="3">
    <location>
        <begin position="1217"/>
        <end position="1237"/>
    </location>
</feature>
<feature type="compositionally biased region" description="Basic and acidic residues" evidence="3">
    <location>
        <begin position="601"/>
        <end position="669"/>
    </location>
</feature>
<feature type="compositionally biased region" description="Polar residues" evidence="3">
    <location>
        <begin position="826"/>
        <end position="852"/>
    </location>
</feature>
<evidence type="ECO:0000313" key="6">
    <source>
        <dbReference type="Proteomes" id="UP000829354"/>
    </source>
</evidence>
<evidence type="ECO:0000256" key="3">
    <source>
        <dbReference type="SAM" id="MobiDB-lite"/>
    </source>
</evidence>
<feature type="compositionally biased region" description="Polar residues" evidence="3">
    <location>
        <begin position="61"/>
        <end position="75"/>
    </location>
</feature>
<feature type="non-terminal residue" evidence="5">
    <location>
        <position position="1883"/>
    </location>
</feature>
<feature type="region of interest" description="Disordered" evidence="3">
    <location>
        <begin position="1565"/>
        <end position="1599"/>
    </location>
</feature>
<accession>A0AAE9F6W7</accession>
<keyword evidence="6" id="KW-1185">Reference proteome</keyword>
<feature type="compositionally biased region" description="Basic and acidic residues" evidence="3">
    <location>
        <begin position="94"/>
        <end position="104"/>
    </location>
</feature>
<feature type="region of interest" description="Disordered" evidence="3">
    <location>
        <begin position="309"/>
        <end position="557"/>
    </location>
</feature>
<feature type="region of interest" description="Disordered" evidence="3">
    <location>
        <begin position="1"/>
        <end position="293"/>
    </location>
</feature>
<feature type="compositionally biased region" description="Basic residues" evidence="3">
    <location>
        <begin position="1738"/>
        <end position="1748"/>
    </location>
</feature>
<dbReference type="InterPro" id="IPR007110">
    <property type="entry name" value="Ig-like_dom"/>
</dbReference>
<feature type="compositionally biased region" description="Basic and acidic residues" evidence="3">
    <location>
        <begin position="220"/>
        <end position="237"/>
    </location>
</feature>
<feature type="compositionally biased region" description="Basic and acidic residues" evidence="3">
    <location>
        <begin position="854"/>
        <end position="872"/>
    </location>
</feature>
<evidence type="ECO:0000256" key="2">
    <source>
        <dbReference type="ARBA" id="ARBA00023157"/>
    </source>
</evidence>
<feature type="compositionally biased region" description="Basic and acidic residues" evidence="3">
    <location>
        <begin position="259"/>
        <end position="283"/>
    </location>
</feature>
<feature type="compositionally biased region" description="Polar residues" evidence="3">
    <location>
        <begin position="683"/>
        <end position="694"/>
    </location>
</feature>
<feature type="compositionally biased region" description="Basic and acidic residues" evidence="3">
    <location>
        <begin position="702"/>
        <end position="722"/>
    </location>
</feature>
<dbReference type="SUPFAM" id="SSF48726">
    <property type="entry name" value="Immunoglobulin"/>
    <property type="match status" value="3"/>
</dbReference>
<feature type="compositionally biased region" description="Basic and acidic residues" evidence="3">
    <location>
        <begin position="405"/>
        <end position="429"/>
    </location>
</feature>
<dbReference type="PANTHER" id="PTHR13817">
    <property type="entry name" value="TITIN"/>
    <property type="match status" value="1"/>
</dbReference>
<feature type="region of interest" description="Disordered" evidence="3">
    <location>
        <begin position="1101"/>
        <end position="1136"/>
    </location>
</feature>
<dbReference type="FunFam" id="2.60.40.10:FF:002550">
    <property type="entry name" value="Titin homolog"/>
    <property type="match status" value="1"/>
</dbReference>
<dbReference type="PANTHER" id="PTHR13817:SF151">
    <property type="entry name" value="TITIN"/>
    <property type="match status" value="1"/>
</dbReference>
<feature type="compositionally biased region" description="Basic and acidic residues" evidence="3">
    <location>
        <begin position="474"/>
        <end position="500"/>
    </location>
</feature>
<dbReference type="InterPro" id="IPR013783">
    <property type="entry name" value="Ig-like_fold"/>
</dbReference>
<feature type="compositionally biased region" description="Polar residues" evidence="3">
    <location>
        <begin position="1022"/>
        <end position="1033"/>
    </location>
</feature>
<dbReference type="EMBL" id="CP092624">
    <property type="protein sequence ID" value="UMM35976.1"/>
    <property type="molecule type" value="Genomic_DNA"/>
</dbReference>
<feature type="compositionally biased region" description="Basic and acidic residues" evidence="3">
    <location>
        <begin position="1034"/>
        <end position="1043"/>
    </location>
</feature>
<dbReference type="Pfam" id="PF07679">
    <property type="entry name" value="I-set"/>
    <property type="match status" value="3"/>
</dbReference>
<gene>
    <name evidence="5" type="ORF">L5515_008344</name>
</gene>
<dbReference type="InterPro" id="IPR036179">
    <property type="entry name" value="Ig-like_dom_sf"/>
</dbReference>
<keyword evidence="2" id="KW-1015">Disulfide bond</keyword>
<feature type="compositionally biased region" description="Basic and acidic residues" evidence="3">
    <location>
        <begin position="1727"/>
        <end position="1737"/>
    </location>
</feature>
<evidence type="ECO:0000259" key="4">
    <source>
        <dbReference type="PROSITE" id="PS50835"/>
    </source>
</evidence>
<reference evidence="5 6" key="1">
    <citation type="submission" date="2022-04" db="EMBL/GenBank/DDBJ databases">
        <title>Chromosome-level reference genomes for two strains of Caenorhabditis briggsae: an improved platform for comparative genomics.</title>
        <authorList>
            <person name="Stevens L."/>
            <person name="Andersen E."/>
        </authorList>
    </citation>
    <scope>NUCLEOTIDE SEQUENCE [LARGE SCALE GENOMIC DNA]</scope>
    <source>
        <strain evidence="5">VX34</strain>
        <tissue evidence="5">Whole-organism</tissue>
    </source>
</reference>
<dbReference type="InterPro" id="IPR050964">
    <property type="entry name" value="Striated_Muscle_Regulatory"/>
</dbReference>
<feature type="compositionally biased region" description="Basic and acidic residues" evidence="3">
    <location>
        <begin position="376"/>
        <end position="395"/>
    </location>
</feature>
<feature type="region of interest" description="Disordered" evidence="3">
    <location>
        <begin position="1169"/>
        <end position="1253"/>
    </location>
</feature>
<dbReference type="Proteomes" id="UP000829354">
    <property type="component" value="Chromosome V"/>
</dbReference>
<proteinExistence type="predicted"/>
<feature type="compositionally biased region" description="Basic and acidic residues" evidence="3">
    <location>
        <begin position="1783"/>
        <end position="1857"/>
    </location>
</feature>
<feature type="compositionally biased region" description="Basic and acidic residues" evidence="3">
    <location>
        <begin position="1749"/>
        <end position="1769"/>
    </location>
</feature>
<feature type="compositionally biased region" description="Low complexity" evidence="3">
    <location>
        <begin position="1770"/>
        <end position="1780"/>
    </location>
</feature>
<dbReference type="Gene3D" id="2.60.40.10">
    <property type="entry name" value="Immunoglobulins"/>
    <property type="match status" value="3"/>
</dbReference>
<feature type="compositionally biased region" description="Basic and acidic residues" evidence="3">
    <location>
        <begin position="816"/>
        <end position="825"/>
    </location>
</feature>
<keyword evidence="1" id="KW-0677">Repeat</keyword>
<feature type="compositionally biased region" description="Basic and acidic residues" evidence="3">
    <location>
        <begin position="126"/>
        <end position="150"/>
    </location>
</feature>
<dbReference type="SMART" id="SM00409">
    <property type="entry name" value="IG"/>
    <property type="match status" value="2"/>
</dbReference>
<feature type="region of interest" description="Disordered" evidence="3">
    <location>
        <begin position="802"/>
        <end position="1060"/>
    </location>
</feature>
<feature type="region of interest" description="Disordered" evidence="3">
    <location>
        <begin position="1709"/>
        <end position="1883"/>
    </location>
</feature>
<feature type="compositionally biased region" description="Basic and acidic residues" evidence="3">
    <location>
        <begin position="897"/>
        <end position="927"/>
    </location>
</feature>
<feature type="compositionally biased region" description="Polar residues" evidence="3">
    <location>
        <begin position="1871"/>
        <end position="1883"/>
    </location>
</feature>
<dbReference type="PROSITE" id="PS50835">
    <property type="entry name" value="IG_LIKE"/>
    <property type="match status" value="1"/>
</dbReference>
<feature type="compositionally biased region" description="Polar residues" evidence="3">
    <location>
        <begin position="358"/>
        <end position="369"/>
    </location>
</feature>
<organism evidence="5 6">
    <name type="scientific">Caenorhabditis briggsae</name>
    <dbReference type="NCBI Taxonomy" id="6238"/>
    <lineage>
        <taxon>Eukaryota</taxon>
        <taxon>Metazoa</taxon>
        <taxon>Ecdysozoa</taxon>
        <taxon>Nematoda</taxon>
        <taxon>Chromadorea</taxon>
        <taxon>Rhabditida</taxon>
        <taxon>Rhabditina</taxon>
        <taxon>Rhabditomorpha</taxon>
        <taxon>Rhabditoidea</taxon>
        <taxon>Rhabditidae</taxon>
        <taxon>Peloderinae</taxon>
        <taxon>Caenorhabditis</taxon>
    </lineage>
</organism>
<feature type="compositionally biased region" description="Basic and acidic residues" evidence="3">
    <location>
        <begin position="539"/>
        <end position="551"/>
    </location>
</feature>
<feature type="compositionally biased region" description="Basic and acidic residues" evidence="3">
    <location>
        <begin position="178"/>
        <end position="197"/>
    </location>
</feature>
<feature type="region of interest" description="Disordered" evidence="3">
    <location>
        <begin position="601"/>
        <end position="769"/>
    </location>
</feature>
<evidence type="ECO:0000313" key="5">
    <source>
        <dbReference type="EMBL" id="UMM35976.1"/>
    </source>
</evidence>
<evidence type="ECO:0000256" key="1">
    <source>
        <dbReference type="ARBA" id="ARBA00022737"/>
    </source>
</evidence>
<feature type="compositionally biased region" description="Polar residues" evidence="3">
    <location>
        <begin position="107"/>
        <end position="121"/>
    </location>
</feature>
<feature type="compositionally biased region" description="Polar residues" evidence="3">
    <location>
        <begin position="1044"/>
        <end position="1055"/>
    </location>
</feature>
<sequence length="1883" mass="207980">MEIKEVNKKLSKKGEKESASSGKGKKGKQSDKSALSVQEINESMKKEDQHEEAEVEKSAGASESDQTGMSIQDMNKTMKKKDQKAAVTGGKSGKSKEEDSDKLAIQEMNTSLKKQSGSADVTGTFDRTESEKDEFSEQDFDVKLAHHQESGETSQNLDSKPDAEEDSLSLQSLKKKMEKTGESKGAELKLGESKNKSDSFSLQDLYEELKSQNESGAEAETSKADMKAEKTSMEVKDVKKKLKKKQGSGAAAESSFADANKDETSLEIRDIQSNHGQGDEKESTTFNFGAKDQEEYSMEVKNMNKRLARQDAEEIQSGKTIPTVNEEKTGLAVTGKNKKLKKGSQNESAEIGAEEKVSTSATDSFAESTLRSKKAMRGDSDKSEANIAMKNRDELSLATTSLEDNLEKTGSADDSEAEHLVALKNKEKTSLAMRKKRVSFDSSTKSESIEDVIPEKNKEADQMSITGMKKKLTHKAESAEVEKNEAPEVKEKALFEEKTLKSKKKSRGGAKDESVEKNLGEKVTDQDSLEITGKNKKLGKAEESGKTEKSVKVPQKTTVTTSFAEQSLTSELDKFLDDEEMAEMMLAEDTKASDLMNVLDKNQEMKKKNDEETHEISLQSKLKEKHSLSSIDKQENLKKSGKRDDKNIEASKTIDEKDHDTASYREVTKNIKKSKKGDKDLSSEATLDQKNLGETQYAEVSSEDKIQKTGESENIEESKLESSEGSAYAEVSRNRKFKKTEQIGGAEASLKQQSDEKRQDSLSVSDVNPELRRSGVEISAFGQIDLTAEDATSLADIQKNAHLTKKKKSDQNVSKNLKDGSKTDSDSLSIANQHGSFGKNSDSGEASATVEQQGEEKIAKKVNDSEMKKPIRGETGSDFGFENHEEPESTETTIEASRQDGKDSYSDQRWDSSFKKPTSELSTDKDMGSQQKESSGLSIVDTDANLKNKNEEGAAGVSIGKSENKDSYSEQELNVRKSKKQKAATEKSIGSSKEVDNLAVSSSDAVLSKDSENEGASIGSLGDQNDSTSLSQLESEHKLKKAGDNSQISETVGQNKESDSLALTDFDSILNKDCSEEASTVGISSEKATAEDSYAESKRKAILKKKSEKQQVSDNLSAADGRHDTTSLSVADSGVSFDKSTENELAASGNMASDVSVKVQDTLGKDAKANLISSFEKPDEESKTSKKLSGKQKTEKSTFAERNASFDLSSKEDDGSVKSNLQTTKDSDSLALQDTDLSFSKPSSSSANAHLDMPQKELTLRICQSETVDWSDDSEQEQGTSTSAPGEVKKKKKFIISAISQDGEFSDAESITFDENGVRVEKRRRKKRDPKEYMGAGELAMRIPAFAKKMQYIGCIEGDVVIFTIKVVSDDVPLIRMYRNDYPVANFDKMAFEGFTKGSEHSFNVTINDIRKLDGGKLVFEAKNDYGVDKCTILLDVRDSGSFIDDYSEIHRSAEIKDPVGDVQVKEGETATLTGKVDGYPLPELIWIKNGREIDMMAPSTKYQLDYHSDGEFEARIANCTFEDDDDYSLLVENLAGVDSCNFQVFVDCKEYPDDEHFNRRRRLQRGRRVVEASSDSELDDAKKRKKRRTKRVVERRNPNAPRLTQLIPPRFDKILSDHDAIVGDNVVMMVETLGEPEPQVRFYRDGKLIGDDSGEKVEVRHEDEMRKHWLILKDICKDEEAEYACQAINVAGEAWCFSDVVVHLSEESRDDDKSIDLAEEAVSQGEKSEAGEDKTKQRAKKKVTKKKDRAETEKQDLTKGADDAKPLESEQVLEQVESETAVQKKTDDGDTFVEKKKKKTSDVKKAKETDEATSEKVAEGKTEGEDEKKADEKAKKEADAKQRAEKKTLKQKKEATDAAPKTLEAKKETSQAPSSRESTPPS</sequence>
<protein>
    <recommendedName>
        <fullName evidence="4">Ig-like domain-containing protein</fullName>
    </recommendedName>
</protein>
<dbReference type="InterPro" id="IPR013098">
    <property type="entry name" value="Ig_I-set"/>
</dbReference>
<feature type="compositionally biased region" description="Basic and acidic residues" evidence="3">
    <location>
        <begin position="509"/>
        <end position="525"/>
    </location>
</feature>